<dbReference type="Pfam" id="PF00307">
    <property type="entry name" value="CH"/>
    <property type="match status" value="1"/>
</dbReference>
<dbReference type="SUPFAM" id="SSF52540">
    <property type="entry name" value="P-loop containing nucleoside triphosphate hydrolases"/>
    <property type="match status" value="4"/>
</dbReference>
<keyword evidence="10" id="KW-1185">Reference proteome</keyword>
<evidence type="ECO:0000256" key="2">
    <source>
        <dbReference type="ARBA" id="ARBA00022490"/>
    </source>
</evidence>
<dbReference type="PROSITE" id="PS50176">
    <property type="entry name" value="ARM_REPEAT"/>
    <property type="match status" value="1"/>
</dbReference>
<feature type="repeat" description="ARM" evidence="5">
    <location>
        <begin position="1213"/>
        <end position="1260"/>
    </location>
</feature>
<gene>
    <name evidence="9" type="ORF">ACJIZ3_006598</name>
</gene>
<dbReference type="Gene3D" id="1.20.5.190">
    <property type="match status" value="6"/>
</dbReference>
<feature type="compositionally biased region" description="Basic residues" evidence="7">
    <location>
        <begin position="1"/>
        <end position="12"/>
    </location>
</feature>
<dbReference type="InterPro" id="IPR051185">
    <property type="entry name" value="ASPM"/>
</dbReference>
<dbReference type="SMART" id="SM00033">
    <property type="entry name" value="CH"/>
    <property type="match status" value="1"/>
</dbReference>
<comment type="subcellular location">
    <subcellularLocation>
        <location evidence="1">Cytoplasm</location>
    </subcellularLocation>
</comment>
<dbReference type="EMBL" id="JBJXBP010000007">
    <property type="protein sequence ID" value="KAL3820693.1"/>
    <property type="molecule type" value="Genomic_DNA"/>
</dbReference>
<feature type="domain" description="Calponin-homology (CH)" evidence="8">
    <location>
        <begin position="380"/>
        <end position="517"/>
    </location>
</feature>
<dbReference type="CDD" id="cd21223">
    <property type="entry name" value="CH_ASPM_rpt1"/>
    <property type="match status" value="1"/>
</dbReference>
<dbReference type="SUPFAM" id="SSF48371">
    <property type="entry name" value="ARM repeat"/>
    <property type="match status" value="1"/>
</dbReference>
<dbReference type="Gene3D" id="1.10.418.10">
    <property type="entry name" value="Calponin-like domain"/>
    <property type="match status" value="1"/>
</dbReference>
<evidence type="ECO:0000256" key="4">
    <source>
        <dbReference type="ARBA" id="ARBA00022860"/>
    </source>
</evidence>
<feature type="region of interest" description="Disordered" evidence="7">
    <location>
        <begin position="1"/>
        <end position="39"/>
    </location>
</feature>
<dbReference type="Pfam" id="PF00612">
    <property type="entry name" value="IQ"/>
    <property type="match status" value="9"/>
</dbReference>
<name>A0ABD3S8N5_9LAMI</name>
<keyword evidence="3" id="KW-0677">Repeat</keyword>
<evidence type="ECO:0000256" key="1">
    <source>
        <dbReference type="ARBA" id="ARBA00004496"/>
    </source>
</evidence>
<feature type="coiled-coil region" evidence="6">
    <location>
        <begin position="1304"/>
        <end position="1331"/>
    </location>
</feature>
<protein>
    <recommendedName>
        <fullName evidence="8">Calponin-homology (CH) domain-containing protein</fullName>
    </recommendedName>
</protein>
<sequence length="1354" mass="154453">MESSRKPKKRILYSHPPSPLPNPQSIFKDISNFKTPKHPSKTPINFHCSPQFFTASKNSPISSSRRTVVKSKAARKLKAFELEQVKSARKAQNEKEKSLKSLSRSLTVWLNFLFESPSSCGCDPANFTGEIDGFDFSLVGKEVLVNNGKRESGSGRGVGVDGPWRGPKRQRDLLWSDDGGKSNRFLDSKFSKLRASLQDICSFEDLKERMRMYLSLGDSADIFEAMAQVTKNIDEGRLKMKASCPIVSDVGIKEKALKILMCYNPIWLRIGLYIILGGEFLLPNGDVNSEQESVFLRMVIENQFLCHTGLAKAYAYNKLVEGLYRPGYYEKLGNVILKRFLLLLIILDRAKSHTSLPLKYGIDGLDGGSPLLFSLKSNIKSSRQLVIDFLSSDVMHGEGNLLTHLAIVGYKITYQQNPLIEYDFKVTDLFEDLQDGVRLCRAIELLKHDSSILMKVVVPPDTPKKRLVNCETALQYLRQAGVPLVDEDGTEVIGEDVVNGDKELTLALLWNIFVHLQLPLLINRRLLAEEISSIRGDVVDNQSTQTLLDLLLGWIQAVCETYEFKIESHSSLMDGKAMWCLLDFYFRKEHDCSCSFKEGSDGRKGEVSIMSAIEYTDAVHNFLLSQKLTSLLGNFPEVLQVSDILEHNGACNGKTVLVLLVFLSVQLLVKRNMDKLNFHKLLGFTCQSPVSRRLSTKLNNDLETTRDFKTIMTWWQDMAQQNGNCNLKPSAFSVECFLTSRKSSNVQRENAATVIQAHFRRLVERQNYLRIIDAALVLQSAALACLLVKKKVPVKDLRTRTRSKQLETFQTNVTFMVDRNLLGKMKKSIIIIQKATRDWISKRYDKGGTLGYQVHNPDLVNAAIVIQSCIRGWTVRSVFIQRFTSKRRGLSRRDLINRVENASAIVIQSHVRGWMGRKIAFGVKQTFILGQHSAATKIQSHYRGWLMRKSFACHMQAIRMSRRDLIHRVESASAVVIQSHVRGWMARKKAYREKHIFISMQSYSRGWLQRKELLLKEDSARRIQSAFHCMNLHKAFLSQRHAAIYIQRFVRGEITRKRLLGASCYHKILEHSFYALELKIFMQSVVKLQRWWREVLQVKLKTKSAIVIQSHFRGLMARQMAKKEKMRVIVIQSYWKGYLARKDARDQVLDLRLRMQKTAANVDDSMRLINRLLEALSELPNMKSLSGILRTCATLDVATEHSQKCCEALVAAGAIGTLLKQIQSVSRSIPEQQVLKHALSTLRNLSRYPHLIETLVENHGCIEIIFLEFLRNKEEGYFYASELLKRICMSEKGVKVMCKSPAILRRLKKLVEELGRKKENDKRNARNMVKKEHGDRLKEAIKLLHDISGALGEN</sequence>
<dbReference type="InterPro" id="IPR011989">
    <property type="entry name" value="ARM-like"/>
</dbReference>
<dbReference type="InterPro" id="IPR036872">
    <property type="entry name" value="CH_dom_sf"/>
</dbReference>
<dbReference type="InterPro" id="IPR016024">
    <property type="entry name" value="ARM-type_fold"/>
</dbReference>
<dbReference type="PROSITE" id="PS50021">
    <property type="entry name" value="CH"/>
    <property type="match status" value="1"/>
</dbReference>
<dbReference type="InterPro" id="IPR027417">
    <property type="entry name" value="P-loop_NTPase"/>
</dbReference>
<comment type="caution">
    <text evidence="9">The sequence shown here is derived from an EMBL/GenBank/DDBJ whole genome shotgun (WGS) entry which is preliminary data.</text>
</comment>
<dbReference type="GO" id="GO:0005516">
    <property type="term" value="F:calmodulin binding"/>
    <property type="evidence" value="ECO:0007669"/>
    <property type="project" value="UniProtKB-KW"/>
</dbReference>
<dbReference type="SUPFAM" id="SSF47576">
    <property type="entry name" value="Calponin-homology domain, CH-domain"/>
    <property type="match status" value="1"/>
</dbReference>
<evidence type="ECO:0000313" key="10">
    <source>
        <dbReference type="Proteomes" id="UP001634393"/>
    </source>
</evidence>
<dbReference type="SMART" id="SM00015">
    <property type="entry name" value="IQ"/>
    <property type="match status" value="10"/>
</dbReference>
<dbReference type="PANTHER" id="PTHR22706:SF1">
    <property type="entry name" value="ASSEMBLY FACTOR FOR SPINDLE MICROTUBULES"/>
    <property type="match status" value="1"/>
</dbReference>
<organism evidence="9 10">
    <name type="scientific">Penstemon smallii</name>
    <dbReference type="NCBI Taxonomy" id="265156"/>
    <lineage>
        <taxon>Eukaryota</taxon>
        <taxon>Viridiplantae</taxon>
        <taxon>Streptophyta</taxon>
        <taxon>Embryophyta</taxon>
        <taxon>Tracheophyta</taxon>
        <taxon>Spermatophyta</taxon>
        <taxon>Magnoliopsida</taxon>
        <taxon>eudicotyledons</taxon>
        <taxon>Gunneridae</taxon>
        <taxon>Pentapetalae</taxon>
        <taxon>asterids</taxon>
        <taxon>lamiids</taxon>
        <taxon>Lamiales</taxon>
        <taxon>Plantaginaceae</taxon>
        <taxon>Cheloneae</taxon>
        <taxon>Penstemon</taxon>
    </lineage>
</organism>
<dbReference type="CDD" id="cd23767">
    <property type="entry name" value="IQCD"/>
    <property type="match status" value="2"/>
</dbReference>
<evidence type="ECO:0000256" key="5">
    <source>
        <dbReference type="PROSITE-ProRule" id="PRU00259"/>
    </source>
</evidence>
<dbReference type="InterPro" id="IPR001715">
    <property type="entry name" value="CH_dom"/>
</dbReference>
<dbReference type="Proteomes" id="UP001634393">
    <property type="component" value="Unassembled WGS sequence"/>
</dbReference>
<evidence type="ECO:0000256" key="3">
    <source>
        <dbReference type="ARBA" id="ARBA00022737"/>
    </source>
</evidence>
<evidence type="ECO:0000256" key="6">
    <source>
        <dbReference type="SAM" id="Coils"/>
    </source>
</evidence>
<dbReference type="PROSITE" id="PS50096">
    <property type="entry name" value="IQ"/>
    <property type="match status" value="9"/>
</dbReference>
<keyword evidence="4" id="KW-0112">Calmodulin-binding</keyword>
<proteinExistence type="predicted"/>
<evidence type="ECO:0000313" key="9">
    <source>
        <dbReference type="EMBL" id="KAL3820693.1"/>
    </source>
</evidence>
<keyword evidence="2" id="KW-0963">Cytoplasm</keyword>
<keyword evidence="6" id="KW-0175">Coiled coil</keyword>
<dbReference type="GO" id="GO:0005737">
    <property type="term" value="C:cytoplasm"/>
    <property type="evidence" value="ECO:0007669"/>
    <property type="project" value="UniProtKB-SubCell"/>
</dbReference>
<evidence type="ECO:0000256" key="7">
    <source>
        <dbReference type="SAM" id="MobiDB-lite"/>
    </source>
</evidence>
<dbReference type="Gene3D" id="1.25.10.10">
    <property type="entry name" value="Leucine-rich Repeat Variant"/>
    <property type="match status" value="1"/>
</dbReference>
<evidence type="ECO:0000259" key="8">
    <source>
        <dbReference type="PROSITE" id="PS50021"/>
    </source>
</evidence>
<dbReference type="InterPro" id="IPR000225">
    <property type="entry name" value="Armadillo"/>
</dbReference>
<reference evidence="9 10" key="1">
    <citation type="submission" date="2024-12" db="EMBL/GenBank/DDBJ databases">
        <title>The unique morphological basis and parallel evolutionary history of personate flowers in Penstemon.</title>
        <authorList>
            <person name="Depatie T.H."/>
            <person name="Wessinger C.A."/>
        </authorList>
    </citation>
    <scope>NUCLEOTIDE SEQUENCE [LARGE SCALE GENOMIC DNA]</scope>
    <source>
        <strain evidence="9">WTNN_2</strain>
        <tissue evidence="9">Leaf</tissue>
    </source>
</reference>
<dbReference type="InterPro" id="IPR000048">
    <property type="entry name" value="IQ_motif_EF-hand-BS"/>
</dbReference>
<accession>A0ABD3S8N5</accession>
<dbReference type="PANTHER" id="PTHR22706">
    <property type="entry name" value="ASSEMBLY FACTOR FOR SPINDLE MICROTUBULES"/>
    <property type="match status" value="1"/>
</dbReference>